<dbReference type="RefSeq" id="WP_087411931.1">
    <property type="nucleotide sequence ID" value="NZ_CALIXP010000086.1"/>
</dbReference>
<keyword evidence="4" id="KW-0547">Nucleotide-binding</keyword>
<organism evidence="8 9">
    <name type="scientific">Bacteroides clarus</name>
    <dbReference type="NCBI Taxonomy" id="626929"/>
    <lineage>
        <taxon>Bacteria</taxon>
        <taxon>Pseudomonadati</taxon>
        <taxon>Bacteroidota</taxon>
        <taxon>Bacteroidia</taxon>
        <taxon>Bacteroidales</taxon>
        <taxon>Bacteroidaceae</taxon>
        <taxon>Bacteroides</taxon>
    </lineage>
</organism>
<dbReference type="NCBIfam" id="TIGR00097">
    <property type="entry name" value="HMP-P_kinase"/>
    <property type="match status" value="1"/>
</dbReference>
<dbReference type="EMBL" id="NFKE01000001">
    <property type="protein sequence ID" value="OUP36534.1"/>
    <property type="molecule type" value="Genomic_DNA"/>
</dbReference>
<protein>
    <recommendedName>
        <fullName evidence="2">hydroxymethylpyrimidine kinase</fullName>
        <ecNumber evidence="2">2.7.1.49</ecNumber>
    </recommendedName>
</protein>
<accession>A0A1Y4JVN6</accession>
<dbReference type="FunFam" id="3.40.1190.20:FF:000003">
    <property type="entry name" value="Phosphomethylpyrimidine kinase ThiD"/>
    <property type="match status" value="1"/>
</dbReference>
<dbReference type="GO" id="GO:0005524">
    <property type="term" value="F:ATP binding"/>
    <property type="evidence" value="ECO:0007669"/>
    <property type="project" value="UniProtKB-KW"/>
</dbReference>
<evidence type="ECO:0000256" key="2">
    <source>
        <dbReference type="ARBA" id="ARBA00012135"/>
    </source>
</evidence>
<comment type="caution">
    <text evidence="8">The sequence shown here is derived from an EMBL/GenBank/DDBJ whole genome shotgun (WGS) entry which is preliminary data.</text>
</comment>
<dbReference type="GO" id="GO:0008972">
    <property type="term" value="F:phosphomethylpyrimidine kinase activity"/>
    <property type="evidence" value="ECO:0007669"/>
    <property type="project" value="InterPro"/>
</dbReference>
<dbReference type="GO" id="GO:0005829">
    <property type="term" value="C:cytosol"/>
    <property type="evidence" value="ECO:0007669"/>
    <property type="project" value="TreeGrafter"/>
</dbReference>
<evidence type="ECO:0000259" key="7">
    <source>
        <dbReference type="Pfam" id="PF08543"/>
    </source>
</evidence>
<dbReference type="InterPro" id="IPR013749">
    <property type="entry name" value="PM/HMP-P_kinase-1"/>
</dbReference>
<comment type="pathway">
    <text evidence="1">Cofactor biosynthesis; thiamine diphosphate biosynthesis.</text>
</comment>
<keyword evidence="5 8" id="KW-0418">Kinase</keyword>
<dbReference type="Pfam" id="PF08543">
    <property type="entry name" value="Phos_pyr_kin"/>
    <property type="match status" value="1"/>
</dbReference>
<dbReference type="EC" id="2.7.1.49" evidence="2"/>
<evidence type="ECO:0000256" key="6">
    <source>
        <dbReference type="ARBA" id="ARBA00022840"/>
    </source>
</evidence>
<dbReference type="CDD" id="cd01169">
    <property type="entry name" value="HMPP_kinase"/>
    <property type="match status" value="1"/>
</dbReference>
<evidence type="ECO:0000313" key="9">
    <source>
        <dbReference type="Proteomes" id="UP000196587"/>
    </source>
</evidence>
<evidence type="ECO:0000313" key="8">
    <source>
        <dbReference type="EMBL" id="OUP36534.1"/>
    </source>
</evidence>
<name>A0A1Y4JVN6_9BACE</name>
<feature type="domain" description="Pyridoxamine kinase/Phosphomethylpyrimidine kinase" evidence="7">
    <location>
        <begin position="14"/>
        <end position="259"/>
    </location>
</feature>
<proteinExistence type="predicted"/>
<dbReference type="Proteomes" id="UP000196587">
    <property type="component" value="Unassembled WGS sequence"/>
</dbReference>
<keyword evidence="3" id="KW-0808">Transferase</keyword>
<keyword evidence="6" id="KW-0067">ATP-binding</keyword>
<dbReference type="Gene3D" id="3.40.1190.20">
    <property type="match status" value="1"/>
</dbReference>
<dbReference type="InterPro" id="IPR029056">
    <property type="entry name" value="Ribokinase-like"/>
</dbReference>
<gene>
    <name evidence="8" type="ORF">B5F24_01190</name>
</gene>
<dbReference type="SUPFAM" id="SSF53613">
    <property type="entry name" value="Ribokinase-like"/>
    <property type="match status" value="1"/>
</dbReference>
<evidence type="ECO:0000256" key="3">
    <source>
        <dbReference type="ARBA" id="ARBA00022679"/>
    </source>
</evidence>
<evidence type="ECO:0000256" key="1">
    <source>
        <dbReference type="ARBA" id="ARBA00004948"/>
    </source>
</evidence>
<dbReference type="PANTHER" id="PTHR20858">
    <property type="entry name" value="PHOSPHOMETHYLPYRIMIDINE KINASE"/>
    <property type="match status" value="1"/>
</dbReference>
<evidence type="ECO:0000256" key="4">
    <source>
        <dbReference type="ARBA" id="ARBA00022741"/>
    </source>
</evidence>
<dbReference type="AlphaFoldDB" id="A0A1Y4JVN6"/>
<evidence type="ECO:0000256" key="5">
    <source>
        <dbReference type="ARBA" id="ARBA00022777"/>
    </source>
</evidence>
<dbReference type="InterPro" id="IPR004399">
    <property type="entry name" value="HMP/HMP-P_kinase_dom"/>
</dbReference>
<sequence>MSTIPVILTIAGSDCSGGAGIQADIKTISALKGYAASVITAVTAQNTTGVQAVYPIPPDIVRAQIISVTDDLQPAAIKIGMVHNAAIVHTIAECLQKYRSRFVVYDPVMVSTSGRKLMTEDTVCAIQNELFPLCSLITPNLSEASLLLSNPVTDLEEMKHAARELANRYHCAVLVKGGHLSGGTMCDVLYNNGSVSLFEQQKIESCNLHGTGCTLSSAIATFAARNNGLEEAIRQAKAYIGKAIYYGKDLHIGHGNGPLCHFFSGE</sequence>
<dbReference type="PANTHER" id="PTHR20858:SF17">
    <property type="entry name" value="HYDROXYMETHYLPYRIMIDINE_PHOSPHOMETHYLPYRIMIDINE KINASE THI20-RELATED"/>
    <property type="match status" value="1"/>
</dbReference>
<reference evidence="9" key="1">
    <citation type="submission" date="2017-04" db="EMBL/GenBank/DDBJ databases">
        <title>Function of individual gut microbiota members based on whole genome sequencing of pure cultures obtained from chicken caecum.</title>
        <authorList>
            <person name="Medvecky M."/>
            <person name="Cejkova D."/>
            <person name="Polansky O."/>
            <person name="Karasova D."/>
            <person name="Kubasova T."/>
            <person name="Cizek A."/>
            <person name="Rychlik I."/>
        </authorList>
    </citation>
    <scope>NUCLEOTIDE SEQUENCE [LARGE SCALE GENOMIC DNA]</scope>
    <source>
        <strain evidence="9">An189</strain>
    </source>
</reference>
<dbReference type="GO" id="GO:0009228">
    <property type="term" value="P:thiamine biosynthetic process"/>
    <property type="evidence" value="ECO:0007669"/>
    <property type="project" value="InterPro"/>
</dbReference>
<dbReference type="GO" id="GO:0008902">
    <property type="term" value="F:hydroxymethylpyrimidine kinase activity"/>
    <property type="evidence" value="ECO:0007669"/>
    <property type="project" value="UniProtKB-EC"/>
</dbReference>